<dbReference type="EMBL" id="JADWDJ010000013">
    <property type="protein sequence ID" value="KAG5270900.1"/>
    <property type="molecule type" value="Genomic_DNA"/>
</dbReference>
<dbReference type="AlphaFoldDB" id="A0AAV6G7G8"/>
<comment type="similarity">
    <text evidence="1">Belongs to the TRAFAC class TrmE-Era-EngA-EngB-Septin-like GTPase superfamily. AIG1/Toc34/Toc159-like paraseptin GTPase family. IAN subfamily.</text>
</comment>
<keyword evidence="3" id="KW-0342">GTP-binding</keyword>
<dbReference type="Pfam" id="PF04548">
    <property type="entry name" value="AIG1"/>
    <property type="match status" value="1"/>
</dbReference>
<dbReference type="Gene3D" id="3.40.50.300">
    <property type="entry name" value="P-loop containing nucleotide triphosphate hydrolases"/>
    <property type="match status" value="1"/>
</dbReference>
<dbReference type="GO" id="GO:0005525">
    <property type="term" value="F:GTP binding"/>
    <property type="evidence" value="ECO:0007669"/>
    <property type="project" value="UniProtKB-KW"/>
</dbReference>
<feature type="coiled-coil region" evidence="4">
    <location>
        <begin position="208"/>
        <end position="235"/>
    </location>
</feature>
<dbReference type="InterPro" id="IPR045058">
    <property type="entry name" value="GIMA/IAN/Toc"/>
</dbReference>
<proteinExistence type="inferred from homology"/>
<evidence type="ECO:0000313" key="7">
    <source>
        <dbReference type="Proteomes" id="UP000823561"/>
    </source>
</evidence>
<dbReference type="InterPro" id="IPR006703">
    <property type="entry name" value="G_AIG1"/>
</dbReference>
<evidence type="ECO:0000256" key="1">
    <source>
        <dbReference type="ARBA" id="ARBA00008535"/>
    </source>
</evidence>
<dbReference type="SUPFAM" id="SSF52540">
    <property type="entry name" value="P-loop containing nucleoside triphosphate hydrolases"/>
    <property type="match status" value="1"/>
</dbReference>
<evidence type="ECO:0000256" key="2">
    <source>
        <dbReference type="ARBA" id="ARBA00022741"/>
    </source>
</evidence>
<gene>
    <name evidence="6" type="ORF">AALO_G00173570</name>
</gene>
<evidence type="ECO:0000256" key="3">
    <source>
        <dbReference type="ARBA" id="ARBA00023134"/>
    </source>
</evidence>
<dbReference type="InterPro" id="IPR027417">
    <property type="entry name" value="P-loop_NTPase"/>
</dbReference>
<evidence type="ECO:0000313" key="6">
    <source>
        <dbReference type="EMBL" id="KAG5270900.1"/>
    </source>
</evidence>
<evidence type="ECO:0000259" key="5">
    <source>
        <dbReference type="PROSITE" id="PS51720"/>
    </source>
</evidence>
<dbReference type="Proteomes" id="UP000823561">
    <property type="component" value="Chromosome 13"/>
</dbReference>
<organism evidence="6 7">
    <name type="scientific">Alosa alosa</name>
    <name type="common">allis shad</name>
    <dbReference type="NCBI Taxonomy" id="278164"/>
    <lineage>
        <taxon>Eukaryota</taxon>
        <taxon>Metazoa</taxon>
        <taxon>Chordata</taxon>
        <taxon>Craniata</taxon>
        <taxon>Vertebrata</taxon>
        <taxon>Euteleostomi</taxon>
        <taxon>Actinopterygii</taxon>
        <taxon>Neopterygii</taxon>
        <taxon>Teleostei</taxon>
        <taxon>Clupei</taxon>
        <taxon>Clupeiformes</taxon>
        <taxon>Clupeoidei</taxon>
        <taxon>Clupeidae</taxon>
        <taxon>Alosa</taxon>
    </lineage>
</organism>
<name>A0AAV6G7G8_9TELE</name>
<dbReference type="PROSITE" id="PS51720">
    <property type="entry name" value="G_AIG1"/>
    <property type="match status" value="1"/>
</dbReference>
<dbReference type="PANTHER" id="PTHR10903">
    <property type="entry name" value="GTPASE, IMAP FAMILY MEMBER-RELATED"/>
    <property type="match status" value="1"/>
</dbReference>
<keyword evidence="2" id="KW-0547">Nucleotide-binding</keyword>
<protein>
    <recommendedName>
        <fullName evidence="5">AIG1-type G domain-containing protein</fullName>
    </recommendedName>
</protein>
<reference evidence="6" key="1">
    <citation type="submission" date="2020-10" db="EMBL/GenBank/DDBJ databases">
        <title>Chromosome-scale genome assembly of the Allis shad, Alosa alosa.</title>
        <authorList>
            <person name="Margot Z."/>
            <person name="Christophe K."/>
            <person name="Cabau C."/>
            <person name="Louis A."/>
            <person name="Berthelot C."/>
            <person name="Parey E."/>
            <person name="Roest Crollius H."/>
            <person name="Montfort J."/>
            <person name="Robinson-Rechavi M."/>
            <person name="Bucao C."/>
            <person name="Bouchez O."/>
            <person name="Gislard M."/>
            <person name="Lluch J."/>
            <person name="Milhes M."/>
            <person name="Lampietro C."/>
            <person name="Lopez Roques C."/>
            <person name="Donnadieu C."/>
            <person name="Braasch I."/>
            <person name="Desvignes T."/>
            <person name="Postlethwait J."/>
            <person name="Bobe J."/>
            <person name="Guiguen Y."/>
        </authorList>
    </citation>
    <scope>NUCLEOTIDE SEQUENCE</scope>
    <source>
        <strain evidence="6">M-15738</strain>
        <tissue evidence="6">Blood</tissue>
    </source>
</reference>
<evidence type="ECO:0000256" key="4">
    <source>
        <dbReference type="SAM" id="Coils"/>
    </source>
</evidence>
<feature type="domain" description="AIG1-type G" evidence="5">
    <location>
        <begin position="14"/>
        <end position="211"/>
    </location>
</feature>
<accession>A0AAV6G7G8</accession>
<keyword evidence="7" id="KW-1185">Reference proteome</keyword>
<comment type="caution">
    <text evidence="6">The sequence shown here is derived from an EMBL/GenBank/DDBJ whole genome shotgun (WGS) entry which is preliminary data.</text>
</comment>
<sequence>MAASAPFPPYAHYLPVVRLVLLGSVDEGKRSAGNTILGREEFSSQKTAECVTKHGWVGPRQVAVINTPGWGREQRLSQTPVNVRQQLLQSVFPPGAHALILVIRADRKFTESNRVALQDHMELLGERVWNHTIVLFTCGDWLGDTPIEQFIHSEGMPLQWVVEKSSYKYYCINNSDRADTTQVTRLLELIEIMVAGNQGHFELDKETHDRETERVQAQEQAIREMQQKAEQMRMKWGAQPRP</sequence>
<dbReference type="FunFam" id="3.40.50.300:FF:001809">
    <property type="entry name" value="Si:ch1073-365p7.2"/>
    <property type="match status" value="1"/>
</dbReference>
<dbReference type="PANTHER" id="PTHR10903:SF107">
    <property type="entry name" value="GTPASE IMAP FAMILY MEMBER 4-LIKE-RELATED"/>
    <property type="match status" value="1"/>
</dbReference>
<keyword evidence="4" id="KW-0175">Coiled coil</keyword>